<dbReference type="EMBL" id="CP095072">
    <property type="protein sequence ID" value="UOQ47063.1"/>
    <property type="molecule type" value="Genomic_DNA"/>
</dbReference>
<keyword evidence="1" id="KW-1133">Transmembrane helix</keyword>
<evidence type="ECO:0000313" key="2">
    <source>
        <dbReference type="EMBL" id="UOQ47063.1"/>
    </source>
</evidence>
<dbReference type="Pfam" id="PF13789">
    <property type="entry name" value="DUF4181"/>
    <property type="match status" value="1"/>
</dbReference>
<proteinExistence type="predicted"/>
<gene>
    <name evidence="2" type="ORF">MUN88_13335</name>
</gene>
<evidence type="ECO:0000256" key="1">
    <source>
        <dbReference type="SAM" id="Phobius"/>
    </source>
</evidence>
<dbReference type="RefSeq" id="WP_244715820.1">
    <property type="nucleotide sequence ID" value="NZ_CP095072.1"/>
</dbReference>
<keyword evidence="3" id="KW-1185">Reference proteome</keyword>
<name>A0ABY4ERK3_9BACI</name>
<feature type="transmembrane region" description="Helical" evidence="1">
    <location>
        <begin position="6"/>
        <end position="24"/>
    </location>
</feature>
<accession>A0ABY4ERK3</accession>
<feature type="transmembrane region" description="Helical" evidence="1">
    <location>
        <begin position="98"/>
        <end position="115"/>
    </location>
</feature>
<reference evidence="2 3" key="1">
    <citation type="submission" date="2022-04" db="EMBL/GenBank/DDBJ databases">
        <title>Gracilibacillus sp. isolated from saltern.</title>
        <authorList>
            <person name="Won M."/>
            <person name="Lee C.-M."/>
            <person name="Woen H.-Y."/>
            <person name="Kwon S.-W."/>
        </authorList>
    </citation>
    <scope>NUCLEOTIDE SEQUENCE [LARGE SCALE GENOMIC DNA]</scope>
    <source>
        <strain evidence="2 3">SSWR10-1</strain>
    </source>
</reference>
<feature type="transmembrane region" description="Helical" evidence="1">
    <location>
        <begin position="45"/>
        <end position="61"/>
    </location>
</feature>
<keyword evidence="1" id="KW-0812">Transmembrane</keyword>
<dbReference type="Proteomes" id="UP000831782">
    <property type="component" value="Chromosome"/>
</dbReference>
<protein>
    <submittedName>
        <fullName evidence="2">DUF4181 domain-containing protein</fullName>
    </submittedName>
</protein>
<organism evidence="2 3">
    <name type="scientific">Gracilibacillus caseinilyticus</name>
    <dbReference type="NCBI Taxonomy" id="2932256"/>
    <lineage>
        <taxon>Bacteria</taxon>
        <taxon>Bacillati</taxon>
        <taxon>Bacillota</taxon>
        <taxon>Bacilli</taxon>
        <taxon>Bacillales</taxon>
        <taxon>Bacillaceae</taxon>
        <taxon>Gracilibacillus</taxon>
    </lineage>
</organism>
<keyword evidence="1" id="KW-0472">Membrane</keyword>
<dbReference type="InterPro" id="IPR025441">
    <property type="entry name" value="DUF4181"/>
</dbReference>
<feature type="transmembrane region" description="Helical" evidence="1">
    <location>
        <begin position="67"/>
        <end position="86"/>
    </location>
</feature>
<evidence type="ECO:0000313" key="3">
    <source>
        <dbReference type="Proteomes" id="UP000831782"/>
    </source>
</evidence>
<sequence length="119" mass="14275">MKFLYLFLILIGVMFFEKISNKLLGIKPIKIWKNSGGNLDRLGRFIIMFIFLCVLPFLVWNDINMKWYWITYFTVIIGFRAVLEWLYVRETKQYRTTILSLVVGIILFINLDYFIPGVY</sequence>